<dbReference type="EMBL" id="MKKU01000405">
    <property type="protein sequence ID" value="RNF13434.1"/>
    <property type="molecule type" value="Genomic_DNA"/>
</dbReference>
<dbReference type="OrthoDB" id="191139at2759"/>
<dbReference type="Proteomes" id="UP000284403">
    <property type="component" value="Unassembled WGS sequence"/>
</dbReference>
<proteinExistence type="predicted"/>
<feature type="transmembrane region" description="Helical" evidence="5">
    <location>
        <begin position="257"/>
        <end position="276"/>
    </location>
</feature>
<evidence type="ECO:0000256" key="1">
    <source>
        <dbReference type="ARBA" id="ARBA00004141"/>
    </source>
</evidence>
<evidence type="ECO:0000256" key="5">
    <source>
        <dbReference type="SAM" id="Phobius"/>
    </source>
</evidence>
<protein>
    <submittedName>
        <fullName evidence="6">Putative transporter</fullName>
    </submittedName>
</protein>
<dbReference type="GO" id="GO:0055085">
    <property type="term" value="P:transmembrane transport"/>
    <property type="evidence" value="ECO:0007669"/>
    <property type="project" value="InterPro"/>
</dbReference>
<organism evidence="6 7">
    <name type="scientific">Trypanosoma conorhini</name>
    <dbReference type="NCBI Taxonomy" id="83891"/>
    <lineage>
        <taxon>Eukaryota</taxon>
        <taxon>Discoba</taxon>
        <taxon>Euglenozoa</taxon>
        <taxon>Kinetoplastea</taxon>
        <taxon>Metakinetoplastina</taxon>
        <taxon>Trypanosomatida</taxon>
        <taxon>Trypanosomatidae</taxon>
        <taxon>Trypanosoma</taxon>
    </lineage>
</organism>
<feature type="transmembrane region" description="Helical" evidence="5">
    <location>
        <begin position="288"/>
        <end position="309"/>
    </location>
</feature>
<dbReference type="PANTHER" id="PTHR31419">
    <property type="entry name" value="PROTEIN PIN-LIKES 2"/>
    <property type="match status" value="1"/>
</dbReference>
<keyword evidence="2 5" id="KW-0812">Transmembrane</keyword>
<name>A0A422P6X9_9TRYP</name>
<feature type="transmembrane region" description="Helical" evidence="5">
    <location>
        <begin position="321"/>
        <end position="350"/>
    </location>
</feature>
<feature type="transmembrane region" description="Helical" evidence="5">
    <location>
        <begin position="356"/>
        <end position="379"/>
    </location>
</feature>
<keyword evidence="3 5" id="KW-1133">Transmembrane helix</keyword>
<keyword evidence="4 5" id="KW-0472">Membrane</keyword>
<feature type="transmembrane region" description="Helical" evidence="5">
    <location>
        <begin position="67"/>
        <end position="87"/>
    </location>
</feature>
<gene>
    <name evidence="6" type="ORF">Tco025E_06252</name>
</gene>
<sequence length="414" mass="45973">MDRLVSSAVTVGKVILVQLMGMWASRHFTAKEKSLKALSHICVKIFLPLLLFSQLAMVLSWEMIYKYYWACILPLIPMTLGFSSAYAFRSCIPEEFYGLFQLACTFQSIVSYGLGIVLNLEIPWWSKENKSEAQSYVFLFNVLHSIFLWSVGTMIVEKGAMALEEKNAAAAATEAAAVVAFASTPDTNDAANESEGALGACYDREQHKPARQLDEYKPAPPPSFAPAPVPPNKVSTTDLTWMEYIRLQLPYLLTEQLIASFLGLLIALVPPFYLLLKNPVGEMLMGGIALLAPGAVPLQLLLLGVNVTAEGDGSAKLPVRFLVGVIVLRLFFVPLICFGIIHLLLVYGLMPYDKPFVLVMLILTSAPTAVNTSSICSIYSYKVREFTKLLLFMYVACIFTTTVWLTMYMWYLDS</sequence>
<dbReference type="InterPro" id="IPR039305">
    <property type="entry name" value="PILS2/6"/>
</dbReference>
<dbReference type="PANTHER" id="PTHR31419:SF1">
    <property type="entry name" value="PROTEIN PIN-LIKES 6"/>
    <property type="match status" value="1"/>
</dbReference>
<evidence type="ECO:0000256" key="4">
    <source>
        <dbReference type="ARBA" id="ARBA00023136"/>
    </source>
</evidence>
<comment type="caution">
    <text evidence="6">The sequence shown here is derived from an EMBL/GenBank/DDBJ whole genome shotgun (WGS) entry which is preliminary data.</text>
</comment>
<comment type="subcellular location">
    <subcellularLocation>
        <location evidence="1">Membrane</location>
        <topology evidence="1">Multi-pass membrane protein</topology>
    </subcellularLocation>
</comment>
<feature type="transmembrane region" description="Helical" evidence="5">
    <location>
        <begin position="37"/>
        <end position="61"/>
    </location>
</feature>
<feature type="transmembrane region" description="Helical" evidence="5">
    <location>
        <begin position="391"/>
        <end position="411"/>
    </location>
</feature>
<keyword evidence="7" id="KW-1185">Reference proteome</keyword>
<dbReference type="InterPro" id="IPR004776">
    <property type="entry name" value="Mem_transp_PIN-like"/>
</dbReference>
<accession>A0A422P6X9</accession>
<evidence type="ECO:0000313" key="7">
    <source>
        <dbReference type="Proteomes" id="UP000284403"/>
    </source>
</evidence>
<dbReference type="GO" id="GO:0016020">
    <property type="term" value="C:membrane"/>
    <property type="evidence" value="ECO:0007669"/>
    <property type="project" value="UniProtKB-SubCell"/>
</dbReference>
<feature type="transmembrane region" description="Helical" evidence="5">
    <location>
        <begin position="6"/>
        <end position="25"/>
    </location>
</feature>
<dbReference type="AlphaFoldDB" id="A0A422P6X9"/>
<dbReference type="Pfam" id="PF03547">
    <property type="entry name" value="Mem_trans"/>
    <property type="match status" value="1"/>
</dbReference>
<evidence type="ECO:0000256" key="2">
    <source>
        <dbReference type="ARBA" id="ARBA00022692"/>
    </source>
</evidence>
<evidence type="ECO:0000313" key="6">
    <source>
        <dbReference type="EMBL" id="RNF13434.1"/>
    </source>
</evidence>
<dbReference type="RefSeq" id="XP_029226804.1">
    <property type="nucleotide sequence ID" value="XM_029373132.1"/>
</dbReference>
<dbReference type="GeneID" id="40319863"/>
<evidence type="ECO:0000256" key="3">
    <source>
        <dbReference type="ARBA" id="ARBA00022989"/>
    </source>
</evidence>
<feature type="transmembrane region" description="Helical" evidence="5">
    <location>
        <begin position="99"/>
        <end position="118"/>
    </location>
</feature>
<reference evidence="6 7" key="1">
    <citation type="journal article" date="2018" name="BMC Genomics">
        <title>Genomic comparison of Trypanosoma conorhini and Trypanosoma rangeli to Trypanosoma cruzi strains of high and low virulence.</title>
        <authorList>
            <person name="Bradwell K.R."/>
            <person name="Koparde V.N."/>
            <person name="Matveyev A.V."/>
            <person name="Serrano M.G."/>
            <person name="Alves J.M."/>
            <person name="Parikh H."/>
            <person name="Huang B."/>
            <person name="Lee V."/>
            <person name="Espinosa-Alvarez O."/>
            <person name="Ortiz P.A."/>
            <person name="Costa-Martins A.G."/>
            <person name="Teixeira M.M."/>
            <person name="Buck G.A."/>
        </authorList>
    </citation>
    <scope>NUCLEOTIDE SEQUENCE [LARGE SCALE GENOMIC DNA]</scope>
    <source>
        <strain evidence="6 7">025E</strain>
    </source>
</reference>